<dbReference type="PROSITE" id="PS50021">
    <property type="entry name" value="CH"/>
    <property type="match status" value="1"/>
</dbReference>
<dbReference type="InterPro" id="IPR032675">
    <property type="entry name" value="LRR_dom_sf"/>
</dbReference>
<feature type="region of interest" description="Disordered" evidence="3">
    <location>
        <begin position="731"/>
        <end position="758"/>
    </location>
</feature>
<dbReference type="InterPro" id="IPR017330">
    <property type="entry name" value="SPAG7"/>
</dbReference>
<feature type="compositionally biased region" description="Low complexity" evidence="3">
    <location>
        <begin position="434"/>
        <end position="448"/>
    </location>
</feature>
<evidence type="ECO:0000256" key="2">
    <source>
        <dbReference type="ARBA" id="ARBA00022737"/>
    </source>
</evidence>
<dbReference type="PROSITE" id="PS51450">
    <property type="entry name" value="LRR"/>
    <property type="match status" value="1"/>
</dbReference>
<feature type="compositionally biased region" description="Low complexity" evidence="3">
    <location>
        <begin position="497"/>
        <end position="510"/>
    </location>
</feature>
<dbReference type="Gene3D" id="3.30.1370.50">
    <property type="entry name" value="R3H-like domain"/>
    <property type="match status" value="1"/>
</dbReference>
<dbReference type="InterPro" id="IPR034068">
    <property type="entry name" value="R3H_sperm-antigen"/>
</dbReference>
<dbReference type="SMART" id="SM00369">
    <property type="entry name" value="LRR_TYP"/>
    <property type="match status" value="6"/>
</dbReference>
<feature type="region of interest" description="Disordered" evidence="3">
    <location>
        <begin position="979"/>
        <end position="1048"/>
    </location>
</feature>
<name>A0AAW1B9G5_CROAD</name>
<dbReference type="PROSITE" id="PS51061">
    <property type="entry name" value="R3H"/>
    <property type="match status" value="1"/>
</dbReference>
<feature type="compositionally biased region" description="Basic residues" evidence="3">
    <location>
        <begin position="773"/>
        <end position="788"/>
    </location>
</feature>
<accession>A0AAW1B9G5</accession>
<dbReference type="InterPro" id="IPR003591">
    <property type="entry name" value="Leu-rich_rpt_typical-subtyp"/>
</dbReference>
<dbReference type="SMART" id="SM00393">
    <property type="entry name" value="R3H"/>
    <property type="match status" value="1"/>
</dbReference>
<dbReference type="InterPro" id="IPR001611">
    <property type="entry name" value="Leu-rich_rpt"/>
</dbReference>
<dbReference type="InterPro" id="IPR001374">
    <property type="entry name" value="R3H_dom"/>
</dbReference>
<comment type="caution">
    <text evidence="6">The sequence shown here is derived from an EMBL/GenBank/DDBJ whole genome shotgun (WGS) entry which is preliminary data.</text>
</comment>
<feature type="domain" description="Calponin-homology (CH)" evidence="4">
    <location>
        <begin position="532"/>
        <end position="644"/>
    </location>
</feature>
<dbReference type="Pfam" id="PF00307">
    <property type="entry name" value="CH"/>
    <property type="match status" value="1"/>
</dbReference>
<dbReference type="SMART" id="SM00033">
    <property type="entry name" value="CH"/>
    <property type="match status" value="1"/>
</dbReference>
<dbReference type="Gene3D" id="1.10.418.10">
    <property type="entry name" value="Calponin-like domain"/>
    <property type="match status" value="1"/>
</dbReference>
<feature type="region of interest" description="Disordered" evidence="3">
    <location>
        <begin position="295"/>
        <end position="480"/>
    </location>
</feature>
<feature type="compositionally biased region" description="Basic and acidic residues" evidence="3">
    <location>
        <begin position="1026"/>
        <end position="1035"/>
    </location>
</feature>
<keyword evidence="2" id="KW-0677">Repeat</keyword>
<sequence length="1110" mass="119555">MAPSSPGQTALDGGGGSGAALAEEPILGELLPGYLSRNRFAEVPEDACHLMSLEGLSLYHNCLRSLPPAIANLQALTYLNVSRNQISALPACLCHLPLKVLIASNNKLAALPEDIGSLSSLRQLDVSSNELRSLPGTMGGLESLRDLNIRRNQITVLPEELAELPLVRLDFSCNLVTRLPVCFRLLRRLQYILLENNPLQFPPAQVCLKGKVHIFKYLNMEACGKGRPGLAELAQGRPTGFGTCLPEDFYPARQYGGLDSGFNSVDSGSKRWSGNESTDEFSDLSFRIAELARDPKQLREQRGGAGDAGELEQIDYIDSSLNGEEEEEEEEEDLLGEEEAMGPPPAGKASKAWTGSPRTVSQEEPQKPARIPSQRAGAADPGLTGRSSSGGPLARPEVSVEERRRPELLLLWQERERQQQQQQRWSQGAERLDSGSSSSPAEKGSGLSQPKPRAQGVRQPAGSPRHSPCSADPLLCQSPSLAPRDASLAQRPSSFLFRSSSQKSMQRSSDSPPPALSSPSRSRAGSQAPGDSELLGQLRKAIESHLTLTLAEDLGEALADGVILCQLANRLCPRSVPFIHVPSPAVPKLHPSKGRKNLQSFLAACRHLGIPEVSLCGGPDIALLLQGNVRGFLCLLEALLLHPAAGGPLAPTALSGQLAGFGVFYACVMVCPPEIPAPGRTSMEGLGHPGHSKLPLAKDICSPASSLTAISASLSQAFVLHTAEWVGAMKNPGNHRPLLQPGSPDPSEAAGPPISDPRQCLLPRTCRCRAVRPPRRRAGRRRPARPGRHCAGAAAGRRPEERGALGRGPGGGERAGRGARREVWSAPERRGRAAFRRGDVTGSAAQWAGPRAAAAKMADLLGSILSSMEPPPGLDDREARRAREQSARLRTLQEQEKRQKAAFRKRMEREVSAFLQESAEPRRRFRPMSKIERSILHDVAEVAGLASFSFGDDEDSRYVMLFKKEFAPCDEELEAYRRGEDWDPPAGRGAAPGQGEGGRGCLLKGSGRRLSGRLLSPPPVAPQEAAARRAAEEALRGPAEVTPPSDYKDKYSHLIGRVAAKDAAQAMEANKAYGCVPVANKRDTRSIEEAMNEIRAKKRLRQSEEEAKSS</sequence>
<evidence type="ECO:0000256" key="3">
    <source>
        <dbReference type="SAM" id="MobiDB-lite"/>
    </source>
</evidence>
<keyword evidence="1" id="KW-0433">Leucine-rich repeat</keyword>
<proteinExistence type="predicted"/>
<feature type="compositionally biased region" description="Basic and acidic residues" evidence="3">
    <location>
        <begin position="398"/>
        <end position="418"/>
    </location>
</feature>
<dbReference type="SUPFAM" id="SSF52058">
    <property type="entry name" value="L domain-like"/>
    <property type="match status" value="1"/>
</dbReference>
<feature type="compositionally biased region" description="Acidic residues" evidence="3">
    <location>
        <begin position="323"/>
        <end position="340"/>
    </location>
</feature>
<dbReference type="InterPro" id="IPR036872">
    <property type="entry name" value="CH_dom_sf"/>
</dbReference>
<feature type="compositionally biased region" description="Gly residues" evidence="3">
    <location>
        <begin position="990"/>
        <end position="1000"/>
    </location>
</feature>
<dbReference type="Proteomes" id="UP001474421">
    <property type="component" value="Unassembled WGS sequence"/>
</dbReference>
<feature type="compositionally biased region" description="Basic and acidic residues" evidence="3">
    <location>
        <begin position="814"/>
        <end position="829"/>
    </location>
</feature>
<dbReference type="PANTHER" id="PTHR13498:SF3">
    <property type="entry name" value="SPERM-ASSOCIATED ANTIGEN 7"/>
    <property type="match status" value="1"/>
</dbReference>
<feature type="region of interest" description="Disordered" evidence="3">
    <location>
        <begin position="497"/>
        <end position="531"/>
    </location>
</feature>
<dbReference type="SUPFAM" id="SSF82708">
    <property type="entry name" value="R3H domain"/>
    <property type="match status" value="1"/>
</dbReference>
<dbReference type="InterPro" id="IPR036867">
    <property type="entry name" value="R3H_dom_sf"/>
</dbReference>
<dbReference type="PANTHER" id="PTHR13498">
    <property type="entry name" value="SPERM ASSOCIATED ANTIGEN 7"/>
    <property type="match status" value="1"/>
</dbReference>
<evidence type="ECO:0000256" key="1">
    <source>
        <dbReference type="ARBA" id="ARBA00022614"/>
    </source>
</evidence>
<dbReference type="Pfam" id="PF01424">
    <property type="entry name" value="R3H"/>
    <property type="match status" value="1"/>
</dbReference>
<keyword evidence="7" id="KW-1185">Reference proteome</keyword>
<gene>
    <name evidence="6" type="ORF">NXF25_021787</name>
</gene>
<dbReference type="SMART" id="SM00364">
    <property type="entry name" value="LRR_BAC"/>
    <property type="match status" value="4"/>
</dbReference>
<evidence type="ECO:0000313" key="7">
    <source>
        <dbReference type="Proteomes" id="UP001474421"/>
    </source>
</evidence>
<dbReference type="GO" id="GO:0003676">
    <property type="term" value="F:nucleic acid binding"/>
    <property type="evidence" value="ECO:0007669"/>
    <property type="project" value="UniProtKB-UniRule"/>
</dbReference>
<evidence type="ECO:0000259" key="4">
    <source>
        <dbReference type="PROSITE" id="PS50021"/>
    </source>
</evidence>
<feature type="region of interest" description="Disordered" evidence="3">
    <location>
        <begin position="773"/>
        <end position="829"/>
    </location>
</feature>
<dbReference type="Gene3D" id="3.80.10.10">
    <property type="entry name" value="Ribonuclease Inhibitor"/>
    <property type="match status" value="1"/>
</dbReference>
<organism evidence="6 7">
    <name type="scientific">Crotalus adamanteus</name>
    <name type="common">Eastern diamondback rattlesnake</name>
    <dbReference type="NCBI Taxonomy" id="8729"/>
    <lineage>
        <taxon>Eukaryota</taxon>
        <taxon>Metazoa</taxon>
        <taxon>Chordata</taxon>
        <taxon>Craniata</taxon>
        <taxon>Vertebrata</taxon>
        <taxon>Euteleostomi</taxon>
        <taxon>Lepidosauria</taxon>
        <taxon>Squamata</taxon>
        <taxon>Bifurcata</taxon>
        <taxon>Unidentata</taxon>
        <taxon>Episquamata</taxon>
        <taxon>Toxicofera</taxon>
        <taxon>Serpentes</taxon>
        <taxon>Colubroidea</taxon>
        <taxon>Viperidae</taxon>
        <taxon>Crotalinae</taxon>
        <taxon>Crotalus</taxon>
    </lineage>
</organism>
<evidence type="ECO:0000313" key="6">
    <source>
        <dbReference type="EMBL" id="KAK9398426.1"/>
    </source>
</evidence>
<dbReference type="FunFam" id="3.80.10.10:FF:000067">
    <property type="entry name" value="Leucine-rich repeat and calponin homology domain-containing protein 4 isoform 1"/>
    <property type="match status" value="1"/>
</dbReference>
<feature type="domain" description="R3H" evidence="5">
    <location>
        <begin position="901"/>
        <end position="964"/>
    </location>
</feature>
<reference evidence="6 7" key="1">
    <citation type="journal article" date="2024" name="Proc. Natl. Acad. Sci. U.S.A.">
        <title>The genetic regulatory architecture and epigenomic basis for age-related changes in rattlesnake venom.</title>
        <authorList>
            <person name="Hogan M.P."/>
            <person name="Holding M.L."/>
            <person name="Nystrom G.S."/>
            <person name="Colston T.J."/>
            <person name="Bartlett D.A."/>
            <person name="Mason A.J."/>
            <person name="Ellsworth S.A."/>
            <person name="Rautsaw R.M."/>
            <person name="Lawrence K.C."/>
            <person name="Strickland J.L."/>
            <person name="He B."/>
            <person name="Fraser P."/>
            <person name="Margres M.J."/>
            <person name="Gilbert D.M."/>
            <person name="Gibbs H.L."/>
            <person name="Parkinson C.L."/>
            <person name="Rokyta D.R."/>
        </authorList>
    </citation>
    <scope>NUCLEOTIDE SEQUENCE [LARGE SCALE GENOMIC DNA]</scope>
    <source>
        <strain evidence="6">DRR0105</strain>
    </source>
</reference>
<dbReference type="SUPFAM" id="SSF47576">
    <property type="entry name" value="Calponin-homology domain, CH-domain"/>
    <property type="match status" value="1"/>
</dbReference>
<protein>
    <submittedName>
        <fullName evidence="6">Leucine-rich repeat and calponin domain-containing protein 4</fullName>
    </submittedName>
</protein>
<dbReference type="EMBL" id="JAOTOJ010000008">
    <property type="protein sequence ID" value="KAK9398426.1"/>
    <property type="molecule type" value="Genomic_DNA"/>
</dbReference>
<dbReference type="Pfam" id="PF13855">
    <property type="entry name" value="LRR_8"/>
    <property type="match status" value="2"/>
</dbReference>
<feature type="compositionally biased region" description="Low complexity" evidence="3">
    <location>
        <begin position="517"/>
        <end position="529"/>
    </location>
</feature>
<dbReference type="AlphaFoldDB" id="A0AAW1B9G5"/>
<dbReference type="InterPro" id="IPR001715">
    <property type="entry name" value="CH_dom"/>
</dbReference>
<dbReference type="CDD" id="cd02636">
    <property type="entry name" value="R3H_sperm-antigen"/>
    <property type="match status" value="1"/>
</dbReference>
<evidence type="ECO:0000259" key="5">
    <source>
        <dbReference type="PROSITE" id="PS51061"/>
    </source>
</evidence>